<evidence type="ECO:0000256" key="2">
    <source>
        <dbReference type="ARBA" id="ARBA00018787"/>
    </source>
</evidence>
<reference evidence="9" key="1">
    <citation type="submission" date="2020-02" db="EMBL/GenBank/DDBJ databases">
        <authorList>
            <person name="Meier V. D."/>
        </authorList>
    </citation>
    <scope>NUCLEOTIDE SEQUENCE</scope>
    <source>
        <strain evidence="9">AVDCRST_MAG30</strain>
    </source>
</reference>
<dbReference type="NCBIfam" id="TIGR03544">
    <property type="entry name" value="DivI1A_domain"/>
    <property type="match status" value="1"/>
</dbReference>
<keyword evidence="4" id="KW-0132">Cell division</keyword>
<keyword evidence="5 8" id="KW-0175">Coiled coil</keyword>
<dbReference type="InterPro" id="IPR007793">
    <property type="entry name" value="DivIVA_fam"/>
</dbReference>
<dbReference type="GO" id="GO:0005737">
    <property type="term" value="C:cytoplasm"/>
    <property type="evidence" value="ECO:0007669"/>
    <property type="project" value="UniProtKB-SubCell"/>
</dbReference>
<comment type="subcellular location">
    <subcellularLocation>
        <location evidence="1">Cytoplasm</location>
    </subcellularLocation>
</comment>
<evidence type="ECO:0000313" key="9">
    <source>
        <dbReference type="EMBL" id="CAA9536767.1"/>
    </source>
</evidence>
<dbReference type="EMBL" id="CADCVS010000563">
    <property type="protein sequence ID" value="CAA9536767.1"/>
    <property type="molecule type" value="Genomic_DNA"/>
</dbReference>
<dbReference type="Gene3D" id="6.10.250.660">
    <property type="match status" value="1"/>
</dbReference>
<gene>
    <name evidence="9" type="ORF">AVDCRST_MAG30-4306</name>
</gene>
<feature type="coiled-coil region" evidence="8">
    <location>
        <begin position="46"/>
        <end position="73"/>
    </location>
</feature>
<evidence type="ECO:0000256" key="4">
    <source>
        <dbReference type="ARBA" id="ARBA00022618"/>
    </source>
</evidence>
<protein>
    <recommendedName>
        <fullName evidence="2">Cell wall synthesis protein Wag31</fullName>
    </recommendedName>
    <alternativeName>
        <fullName evidence="7">Antigen 84</fullName>
    </alternativeName>
</protein>
<evidence type="ECO:0000256" key="3">
    <source>
        <dbReference type="ARBA" id="ARBA00022490"/>
    </source>
</evidence>
<sequence length="100" mass="11536">EAMAPAPDHDPLGLYVAQRHFKRTMRGYDPEEVDAHLEKVRTWFTRSGLAKEAREQERHLADWERDLRAREDALAEREAADGAAVERELREARLEAEGIV</sequence>
<feature type="non-terminal residue" evidence="9">
    <location>
        <position position="100"/>
    </location>
</feature>
<dbReference type="InterPro" id="IPR019933">
    <property type="entry name" value="DivIVA_domain"/>
</dbReference>
<proteinExistence type="predicted"/>
<evidence type="ECO:0000256" key="8">
    <source>
        <dbReference type="SAM" id="Coils"/>
    </source>
</evidence>
<keyword evidence="3" id="KW-0963">Cytoplasm</keyword>
<keyword evidence="6" id="KW-0131">Cell cycle</keyword>
<dbReference type="AlphaFoldDB" id="A0A6J4U176"/>
<dbReference type="GO" id="GO:0051301">
    <property type="term" value="P:cell division"/>
    <property type="evidence" value="ECO:0007669"/>
    <property type="project" value="UniProtKB-KW"/>
</dbReference>
<dbReference type="Pfam" id="PF05103">
    <property type="entry name" value="DivIVA"/>
    <property type="match status" value="1"/>
</dbReference>
<evidence type="ECO:0000256" key="7">
    <source>
        <dbReference type="ARBA" id="ARBA00031737"/>
    </source>
</evidence>
<feature type="non-terminal residue" evidence="9">
    <location>
        <position position="1"/>
    </location>
</feature>
<name>A0A6J4U176_9ACTN</name>
<evidence type="ECO:0000256" key="5">
    <source>
        <dbReference type="ARBA" id="ARBA00023054"/>
    </source>
</evidence>
<accession>A0A6J4U176</accession>
<evidence type="ECO:0000256" key="6">
    <source>
        <dbReference type="ARBA" id="ARBA00023306"/>
    </source>
</evidence>
<organism evidence="9">
    <name type="scientific">uncultured Solirubrobacteraceae bacterium</name>
    <dbReference type="NCBI Taxonomy" id="1162706"/>
    <lineage>
        <taxon>Bacteria</taxon>
        <taxon>Bacillati</taxon>
        <taxon>Actinomycetota</taxon>
        <taxon>Thermoleophilia</taxon>
        <taxon>Solirubrobacterales</taxon>
        <taxon>Solirubrobacteraceae</taxon>
        <taxon>environmental samples</taxon>
    </lineage>
</organism>
<evidence type="ECO:0000256" key="1">
    <source>
        <dbReference type="ARBA" id="ARBA00004496"/>
    </source>
</evidence>